<evidence type="ECO:0000313" key="2">
    <source>
        <dbReference type="Proteomes" id="UP000001937"/>
    </source>
</evidence>
<dbReference type="EMBL" id="CP000249">
    <property type="protein sequence ID" value="ABD12039.1"/>
    <property type="molecule type" value="Genomic_DNA"/>
</dbReference>
<reference evidence="1 2" key="1">
    <citation type="journal article" date="2007" name="Genome Res.">
        <title>Genome characteristics of facultatively symbiotic Frankia sp. strains reflect host range and host plant biogeography.</title>
        <authorList>
            <person name="Normand P."/>
            <person name="Lapierre P."/>
            <person name="Tisa L.S."/>
            <person name="Gogarten J.P."/>
            <person name="Alloisio N."/>
            <person name="Bagnarol E."/>
            <person name="Bassi C.A."/>
            <person name="Berry A.M."/>
            <person name="Bickhart D.M."/>
            <person name="Choisne N."/>
            <person name="Couloux A."/>
            <person name="Cournoyer B."/>
            <person name="Cruveiller S."/>
            <person name="Daubin V."/>
            <person name="Demange N."/>
            <person name="Francino M.P."/>
            <person name="Goltsman E."/>
            <person name="Huang Y."/>
            <person name="Kopp O.R."/>
            <person name="Labarre L."/>
            <person name="Lapidus A."/>
            <person name="Lavire C."/>
            <person name="Marechal J."/>
            <person name="Martinez M."/>
            <person name="Mastronunzio J.E."/>
            <person name="Mullin B.C."/>
            <person name="Niemann J."/>
            <person name="Pujic P."/>
            <person name="Rawnsley T."/>
            <person name="Rouy Z."/>
            <person name="Schenowitz C."/>
            <person name="Sellstedt A."/>
            <person name="Tavares F."/>
            <person name="Tomkins J.P."/>
            <person name="Vallenet D."/>
            <person name="Valverde C."/>
            <person name="Wall L.G."/>
            <person name="Wang Y."/>
            <person name="Medigue C."/>
            <person name="Benson D.R."/>
        </authorList>
    </citation>
    <scope>NUCLEOTIDE SEQUENCE [LARGE SCALE GENOMIC DNA]</scope>
    <source>
        <strain evidence="2">DSM 45818 / CECT 9043 / CcI3</strain>
    </source>
</reference>
<gene>
    <name evidence="1" type="ordered locus">Francci3_2677</name>
</gene>
<dbReference type="HOGENOM" id="CLU_2537646_0_0_11"/>
<proteinExistence type="predicted"/>
<dbReference type="AlphaFoldDB" id="Q2J9K3"/>
<accession>Q2J9K3</accession>
<evidence type="ECO:0000313" key="1">
    <source>
        <dbReference type="EMBL" id="ABD12039.1"/>
    </source>
</evidence>
<keyword evidence="2" id="KW-1185">Reference proteome</keyword>
<protein>
    <submittedName>
        <fullName evidence="1">Uncharacterized protein</fullName>
    </submittedName>
</protein>
<dbReference type="STRING" id="106370.Francci3_2677"/>
<sequence>MRTGQGALGGNSAVIRADPEPAAWGRAAAGTRATPTTKTAEPSYKCVCNQGVVQIVHRWRAEVTPDGPTDAQVSWYGGVARMP</sequence>
<organism evidence="1 2">
    <name type="scientific">Frankia casuarinae (strain DSM 45818 / CECT 9043 / HFP020203 / CcI3)</name>
    <dbReference type="NCBI Taxonomy" id="106370"/>
    <lineage>
        <taxon>Bacteria</taxon>
        <taxon>Bacillati</taxon>
        <taxon>Actinomycetota</taxon>
        <taxon>Actinomycetes</taxon>
        <taxon>Frankiales</taxon>
        <taxon>Frankiaceae</taxon>
        <taxon>Frankia</taxon>
    </lineage>
</organism>
<dbReference type="Proteomes" id="UP000001937">
    <property type="component" value="Chromosome"/>
</dbReference>
<dbReference type="RefSeq" id="WP_011437074.1">
    <property type="nucleotide sequence ID" value="NC_007777.1"/>
</dbReference>
<dbReference type="KEGG" id="fra:Francci3_2677"/>
<name>Q2J9K3_FRACC</name>